<evidence type="ECO:0000313" key="3">
    <source>
        <dbReference type="EMBL" id="SDN16863.1"/>
    </source>
</evidence>
<dbReference type="SUPFAM" id="SSF58104">
    <property type="entry name" value="Methyl-accepting chemotaxis protein (MCP) signaling domain"/>
    <property type="match status" value="1"/>
</dbReference>
<feature type="region of interest" description="Disordered" evidence="1">
    <location>
        <begin position="97"/>
        <end position="174"/>
    </location>
</feature>
<feature type="compositionally biased region" description="Acidic residues" evidence="1">
    <location>
        <begin position="165"/>
        <end position="174"/>
    </location>
</feature>
<gene>
    <name evidence="3" type="ORF">SAMN05192554_11844</name>
</gene>
<dbReference type="Proteomes" id="UP000199370">
    <property type="component" value="Unassembled WGS sequence"/>
</dbReference>
<evidence type="ECO:0000313" key="4">
    <source>
        <dbReference type="Proteomes" id="UP000199370"/>
    </source>
</evidence>
<feature type="transmembrane region" description="Helical" evidence="2">
    <location>
        <begin position="29"/>
        <end position="47"/>
    </location>
</feature>
<feature type="transmembrane region" description="Helical" evidence="2">
    <location>
        <begin position="67"/>
        <end position="87"/>
    </location>
</feature>
<dbReference type="RefSeq" id="WP_089735081.1">
    <property type="nucleotide sequence ID" value="NZ_FNIA01000018.1"/>
</dbReference>
<evidence type="ECO:0000256" key="2">
    <source>
        <dbReference type="SAM" id="Phobius"/>
    </source>
</evidence>
<dbReference type="EMBL" id="FNIA01000018">
    <property type="protein sequence ID" value="SDN16863.1"/>
    <property type="molecule type" value="Genomic_DNA"/>
</dbReference>
<feature type="compositionally biased region" description="Acidic residues" evidence="1">
    <location>
        <begin position="116"/>
        <end position="138"/>
    </location>
</feature>
<name>A0A1G9Z8Y7_9EURY</name>
<keyword evidence="2" id="KW-0472">Membrane</keyword>
<organism evidence="3 4">
    <name type="scientific">Haloarchaeobius iranensis</name>
    <dbReference type="NCBI Taxonomy" id="996166"/>
    <lineage>
        <taxon>Archaea</taxon>
        <taxon>Methanobacteriati</taxon>
        <taxon>Methanobacteriota</taxon>
        <taxon>Stenosarchaea group</taxon>
        <taxon>Halobacteria</taxon>
        <taxon>Halobacteriales</taxon>
        <taxon>Halorubellaceae</taxon>
        <taxon>Haloarchaeobius</taxon>
    </lineage>
</organism>
<keyword evidence="2" id="KW-1133">Transmembrane helix</keyword>
<dbReference type="AlphaFoldDB" id="A0A1G9Z8Y7"/>
<accession>A0A1G9Z8Y7</accession>
<keyword evidence="4" id="KW-1185">Reference proteome</keyword>
<keyword evidence="2" id="KW-0812">Transmembrane</keyword>
<sequence>MSQSDDGVPVLTPIADALERVVFAPWYRWFVRGLLVAAALVALVHLVRATTDALALSPSNTQLLAQLTSVVVTLFVLAGALQLLLVARGVRRREETVAESAAGVEQSAEQVRSAAEELEETVEQSVEETGASEETAEELTERAKHVEEQADEVKETVEGVKEELQGSEETDEEN</sequence>
<proteinExistence type="predicted"/>
<dbReference type="Gene3D" id="1.10.287.950">
    <property type="entry name" value="Methyl-accepting chemotaxis protein"/>
    <property type="match status" value="1"/>
</dbReference>
<reference evidence="3 4" key="1">
    <citation type="submission" date="2016-10" db="EMBL/GenBank/DDBJ databases">
        <authorList>
            <person name="de Groot N.N."/>
        </authorList>
    </citation>
    <scope>NUCLEOTIDE SEQUENCE [LARGE SCALE GENOMIC DNA]</scope>
    <source>
        <strain evidence="4">EB21,IBRC-M 10013,KCTC 4048</strain>
    </source>
</reference>
<evidence type="ECO:0000256" key="1">
    <source>
        <dbReference type="SAM" id="MobiDB-lite"/>
    </source>
</evidence>
<dbReference type="STRING" id="996166.SAMN05192554_11844"/>
<feature type="compositionally biased region" description="Basic and acidic residues" evidence="1">
    <location>
        <begin position="139"/>
        <end position="164"/>
    </location>
</feature>
<protein>
    <submittedName>
        <fullName evidence="3">Uncharacterized protein</fullName>
    </submittedName>
</protein>